<evidence type="ECO:0000259" key="9">
    <source>
        <dbReference type="PROSITE" id="PS51755"/>
    </source>
</evidence>
<evidence type="ECO:0000259" key="8">
    <source>
        <dbReference type="PROSITE" id="PS50110"/>
    </source>
</evidence>
<keyword evidence="3" id="KW-0805">Transcription regulation</keyword>
<evidence type="ECO:0000313" key="11">
    <source>
        <dbReference type="Proteomes" id="UP000537161"/>
    </source>
</evidence>
<evidence type="ECO:0000256" key="2">
    <source>
        <dbReference type="ARBA" id="ARBA00023012"/>
    </source>
</evidence>
<dbReference type="CDD" id="cd00383">
    <property type="entry name" value="trans_reg_C"/>
    <property type="match status" value="1"/>
</dbReference>
<dbReference type="Pfam" id="PF00486">
    <property type="entry name" value="Trans_reg_C"/>
    <property type="match status" value="1"/>
</dbReference>
<feature type="modified residue" description="4-aspartylphosphate" evidence="6">
    <location>
        <position position="51"/>
    </location>
</feature>
<dbReference type="Proteomes" id="UP000537161">
    <property type="component" value="Unassembled WGS sequence"/>
</dbReference>
<gene>
    <name evidence="10" type="ORF">FHR21_001261</name>
</gene>
<dbReference type="Gene3D" id="3.40.50.2300">
    <property type="match status" value="1"/>
</dbReference>
<feature type="domain" description="Response regulatory" evidence="8">
    <location>
        <begin position="2"/>
        <end position="116"/>
    </location>
</feature>
<dbReference type="SMART" id="SM00448">
    <property type="entry name" value="REC"/>
    <property type="match status" value="1"/>
</dbReference>
<dbReference type="Gene3D" id="1.10.10.10">
    <property type="entry name" value="Winged helix-like DNA-binding domain superfamily/Winged helix DNA-binding domain"/>
    <property type="match status" value="1"/>
</dbReference>
<dbReference type="InterPro" id="IPR011006">
    <property type="entry name" value="CheY-like_superfamily"/>
</dbReference>
<name>A0A7W9EPU0_9SPHN</name>
<keyword evidence="11" id="KW-1185">Reference proteome</keyword>
<dbReference type="GO" id="GO:0005829">
    <property type="term" value="C:cytosol"/>
    <property type="evidence" value="ECO:0007669"/>
    <property type="project" value="TreeGrafter"/>
</dbReference>
<evidence type="ECO:0000256" key="4">
    <source>
        <dbReference type="ARBA" id="ARBA00023125"/>
    </source>
</evidence>
<dbReference type="InterPro" id="IPR036388">
    <property type="entry name" value="WH-like_DNA-bd_sf"/>
</dbReference>
<dbReference type="PROSITE" id="PS50110">
    <property type="entry name" value="RESPONSE_REGULATORY"/>
    <property type="match status" value="1"/>
</dbReference>
<organism evidence="10 11">
    <name type="scientific">Sphingopyxis panaciterrulae</name>
    <dbReference type="NCBI Taxonomy" id="462372"/>
    <lineage>
        <taxon>Bacteria</taxon>
        <taxon>Pseudomonadati</taxon>
        <taxon>Pseudomonadota</taxon>
        <taxon>Alphaproteobacteria</taxon>
        <taxon>Sphingomonadales</taxon>
        <taxon>Sphingomonadaceae</taxon>
        <taxon>Sphingopyxis</taxon>
    </lineage>
</organism>
<dbReference type="FunFam" id="3.40.50.2300:FF:000002">
    <property type="entry name" value="DNA-binding response regulator PhoP"/>
    <property type="match status" value="1"/>
</dbReference>
<evidence type="ECO:0000256" key="5">
    <source>
        <dbReference type="ARBA" id="ARBA00023163"/>
    </source>
</evidence>
<evidence type="ECO:0000256" key="3">
    <source>
        <dbReference type="ARBA" id="ARBA00023015"/>
    </source>
</evidence>
<dbReference type="GO" id="GO:0000976">
    <property type="term" value="F:transcription cis-regulatory region binding"/>
    <property type="evidence" value="ECO:0007669"/>
    <property type="project" value="TreeGrafter"/>
</dbReference>
<evidence type="ECO:0000256" key="7">
    <source>
        <dbReference type="PROSITE-ProRule" id="PRU01091"/>
    </source>
</evidence>
<accession>A0A7W9EPU0</accession>
<dbReference type="PROSITE" id="PS51755">
    <property type="entry name" value="OMPR_PHOB"/>
    <property type="match status" value="1"/>
</dbReference>
<dbReference type="SUPFAM" id="SSF52172">
    <property type="entry name" value="CheY-like"/>
    <property type="match status" value="1"/>
</dbReference>
<sequence length="219" mass="24113">MRLLLVEDDPDLGGDLRDALTREGFVVDLVADGLDAWFLGGTEDFALAILDLGLPRLDGLSILKRWREEGRNFPVLVLTARGDWTEKVEGIEAGADDYVAKPFAMRELVARIRALLRRAAGYSTPVLRSGPLQLDTARMLATVHDRPVRLSPLEYRLLDILAHQGGRVLSAGQISEHLHGTSDAADSNAIEALVLRLRRKVGPGIIENRRGFGYRLAEA</sequence>
<dbReference type="GO" id="GO:0032993">
    <property type="term" value="C:protein-DNA complex"/>
    <property type="evidence" value="ECO:0007669"/>
    <property type="project" value="TreeGrafter"/>
</dbReference>
<evidence type="ECO:0000313" key="10">
    <source>
        <dbReference type="EMBL" id="MBB5705928.1"/>
    </source>
</evidence>
<dbReference type="RefSeq" id="WP_184096327.1">
    <property type="nucleotide sequence ID" value="NZ_JACIJH010000002.1"/>
</dbReference>
<feature type="DNA-binding region" description="OmpR/PhoB-type" evidence="7">
    <location>
        <begin position="124"/>
        <end position="218"/>
    </location>
</feature>
<dbReference type="GO" id="GO:0000156">
    <property type="term" value="F:phosphorelay response regulator activity"/>
    <property type="evidence" value="ECO:0007669"/>
    <property type="project" value="TreeGrafter"/>
</dbReference>
<keyword evidence="1 6" id="KW-0597">Phosphoprotein</keyword>
<dbReference type="PANTHER" id="PTHR48111">
    <property type="entry name" value="REGULATOR OF RPOS"/>
    <property type="match status" value="1"/>
</dbReference>
<proteinExistence type="predicted"/>
<dbReference type="SMART" id="SM00862">
    <property type="entry name" value="Trans_reg_C"/>
    <property type="match status" value="1"/>
</dbReference>
<dbReference type="GO" id="GO:0006355">
    <property type="term" value="P:regulation of DNA-templated transcription"/>
    <property type="evidence" value="ECO:0007669"/>
    <property type="project" value="InterPro"/>
</dbReference>
<protein>
    <submittedName>
        <fullName evidence="10">DNA-binding response OmpR family regulator</fullName>
    </submittedName>
</protein>
<dbReference type="Gene3D" id="6.10.250.690">
    <property type="match status" value="1"/>
</dbReference>
<dbReference type="AlphaFoldDB" id="A0A7W9EPU0"/>
<evidence type="ECO:0000256" key="6">
    <source>
        <dbReference type="PROSITE-ProRule" id="PRU00169"/>
    </source>
</evidence>
<dbReference type="EMBL" id="JACIJH010000002">
    <property type="protein sequence ID" value="MBB5705928.1"/>
    <property type="molecule type" value="Genomic_DNA"/>
</dbReference>
<keyword evidence="2" id="KW-0902">Two-component regulatory system</keyword>
<dbReference type="Pfam" id="PF00072">
    <property type="entry name" value="Response_reg"/>
    <property type="match status" value="1"/>
</dbReference>
<reference evidence="10 11" key="1">
    <citation type="submission" date="2020-08" db="EMBL/GenBank/DDBJ databases">
        <title>Genomic Encyclopedia of Type Strains, Phase IV (KMG-IV): sequencing the most valuable type-strain genomes for metagenomic binning, comparative biology and taxonomic classification.</title>
        <authorList>
            <person name="Goeker M."/>
        </authorList>
    </citation>
    <scope>NUCLEOTIDE SEQUENCE [LARGE SCALE GENOMIC DNA]</scope>
    <source>
        <strain evidence="10 11">DSM 27163</strain>
    </source>
</reference>
<comment type="caution">
    <text evidence="10">The sequence shown here is derived from an EMBL/GenBank/DDBJ whole genome shotgun (WGS) entry which is preliminary data.</text>
</comment>
<dbReference type="InterPro" id="IPR039420">
    <property type="entry name" value="WalR-like"/>
</dbReference>
<dbReference type="InterPro" id="IPR001867">
    <property type="entry name" value="OmpR/PhoB-type_DNA-bd"/>
</dbReference>
<keyword evidence="5" id="KW-0804">Transcription</keyword>
<evidence type="ECO:0000256" key="1">
    <source>
        <dbReference type="ARBA" id="ARBA00022553"/>
    </source>
</evidence>
<feature type="domain" description="OmpR/PhoB-type" evidence="9">
    <location>
        <begin position="124"/>
        <end position="218"/>
    </location>
</feature>
<dbReference type="InterPro" id="IPR016032">
    <property type="entry name" value="Sig_transdc_resp-reg_C-effctor"/>
</dbReference>
<dbReference type="PANTHER" id="PTHR48111:SF37">
    <property type="entry name" value="RESPONSE REGULATOR PROTEIN CARR"/>
    <property type="match status" value="1"/>
</dbReference>
<dbReference type="InterPro" id="IPR001789">
    <property type="entry name" value="Sig_transdc_resp-reg_receiver"/>
</dbReference>
<keyword evidence="4 7" id="KW-0238">DNA-binding</keyword>
<dbReference type="SUPFAM" id="SSF46894">
    <property type="entry name" value="C-terminal effector domain of the bipartite response regulators"/>
    <property type="match status" value="1"/>
</dbReference>